<dbReference type="SUPFAM" id="SSF63380">
    <property type="entry name" value="Riboflavin synthase domain-like"/>
    <property type="match status" value="1"/>
</dbReference>
<organism evidence="3 4">
    <name type="scientific">Brucella rhizosphaerae</name>
    <dbReference type="NCBI Taxonomy" id="571254"/>
    <lineage>
        <taxon>Bacteria</taxon>
        <taxon>Pseudomonadati</taxon>
        <taxon>Pseudomonadota</taxon>
        <taxon>Alphaproteobacteria</taxon>
        <taxon>Hyphomicrobiales</taxon>
        <taxon>Brucellaceae</taxon>
        <taxon>Brucella/Ochrobactrum group</taxon>
        <taxon>Brucella</taxon>
    </lineage>
</organism>
<dbReference type="Gene3D" id="3.40.50.80">
    <property type="entry name" value="Nucleotide-binding domain of ferredoxin-NADP reductase (FNR) module"/>
    <property type="match status" value="1"/>
</dbReference>
<proteinExistence type="inferred from homology"/>
<comment type="similarity">
    <text evidence="1">Belongs to the SIP oxidoreductase family.</text>
</comment>
<dbReference type="InterPro" id="IPR013113">
    <property type="entry name" value="SIP_FAD-bd"/>
</dbReference>
<dbReference type="InterPro" id="IPR007037">
    <property type="entry name" value="SIP_rossman_dom"/>
</dbReference>
<evidence type="ECO:0000259" key="2">
    <source>
        <dbReference type="PROSITE" id="PS51384"/>
    </source>
</evidence>
<dbReference type="CDD" id="cd06193">
    <property type="entry name" value="siderophore_interacting"/>
    <property type="match status" value="1"/>
</dbReference>
<dbReference type="InterPro" id="IPR039261">
    <property type="entry name" value="FNR_nucleotide-bd"/>
</dbReference>
<dbReference type="Proteomes" id="UP000216345">
    <property type="component" value="Unassembled WGS sequence"/>
</dbReference>
<dbReference type="PANTHER" id="PTHR30157">
    <property type="entry name" value="FERRIC REDUCTASE, NADPH-DEPENDENT"/>
    <property type="match status" value="1"/>
</dbReference>
<name>A0A256FUU9_9HYPH</name>
<dbReference type="Gene3D" id="2.40.30.10">
    <property type="entry name" value="Translation factors"/>
    <property type="match status" value="1"/>
</dbReference>
<dbReference type="InterPro" id="IPR017938">
    <property type="entry name" value="Riboflavin_synthase-like_b-brl"/>
</dbReference>
<gene>
    <name evidence="3" type="ORF">CEV32_3107</name>
</gene>
<dbReference type="InterPro" id="IPR017927">
    <property type="entry name" value="FAD-bd_FR_type"/>
</dbReference>
<dbReference type="PROSITE" id="PS51384">
    <property type="entry name" value="FAD_FR"/>
    <property type="match status" value="1"/>
</dbReference>
<sequence>MMPQKPTKRTYSAVAEIDFPKIEQFLTPILTSIATHDMNVVPEAQGYKVSSPFGNARLFVEDGRLKLAVETETSQALNRLKHALVGPISFIAASERLKIEWVGDETGYTLLEDLRILRVKSVRHLNPKMLRIVFTGEGLEHFDRNDQIHCRLIFQPKDVVLPEWPVLDDRGHIIWPQQRKLTTRVYTIRAIDSVHGEITIDFALHCNAGPATQWAIDASEGDMVGIVGPAADGFKWARFYVLMGDETGLPGIARILETLDEHATGIGFIEMDGPSGIQTLKKPSGFEVNWLFRGEAAAGTTTLLPKALASVNWPADLDEVFFWGGCEHSAFRAIHQYLRYELKLPRANQVLYSHWHRSLNEEQIVEIGGEAYLPE</sequence>
<evidence type="ECO:0000313" key="4">
    <source>
        <dbReference type="Proteomes" id="UP000216345"/>
    </source>
</evidence>
<dbReference type="EMBL" id="NNRK01000011">
    <property type="protein sequence ID" value="OYR18655.1"/>
    <property type="molecule type" value="Genomic_DNA"/>
</dbReference>
<evidence type="ECO:0000313" key="3">
    <source>
        <dbReference type="EMBL" id="OYR18655.1"/>
    </source>
</evidence>
<dbReference type="AlphaFoldDB" id="A0A256FUU9"/>
<feature type="domain" description="FAD-binding FR-type" evidence="2">
    <location>
        <begin position="112"/>
        <end position="236"/>
    </location>
</feature>
<dbReference type="InterPro" id="IPR039374">
    <property type="entry name" value="SIP_fam"/>
</dbReference>
<dbReference type="Gene3D" id="3.30.310.50">
    <property type="entry name" value="Alpha-D-phosphohexomutase, C-terminal domain"/>
    <property type="match status" value="1"/>
</dbReference>
<protein>
    <submittedName>
        <fullName evidence="3">Siderophore-interacting family protein</fullName>
    </submittedName>
</protein>
<keyword evidence="4" id="KW-1185">Reference proteome</keyword>
<accession>A0A256FUU9</accession>
<dbReference type="Pfam" id="PF04954">
    <property type="entry name" value="SIP"/>
    <property type="match status" value="1"/>
</dbReference>
<dbReference type="GO" id="GO:0016491">
    <property type="term" value="F:oxidoreductase activity"/>
    <property type="evidence" value="ECO:0007669"/>
    <property type="project" value="InterPro"/>
</dbReference>
<dbReference type="RefSeq" id="WP_235818675.1">
    <property type="nucleotide sequence ID" value="NZ_JBHEEL010000011.1"/>
</dbReference>
<dbReference type="Pfam" id="PF08021">
    <property type="entry name" value="FAD_binding_9"/>
    <property type="match status" value="1"/>
</dbReference>
<evidence type="ECO:0000256" key="1">
    <source>
        <dbReference type="ARBA" id="ARBA00035644"/>
    </source>
</evidence>
<reference evidence="3 4" key="1">
    <citation type="submission" date="2017-07" db="EMBL/GenBank/DDBJ databases">
        <title>Phylogenetic study on the rhizospheric bacterium Ochrobactrum sp. A44.</title>
        <authorList>
            <person name="Krzyzanowska D.M."/>
            <person name="Ossowicki A."/>
            <person name="Rajewska M."/>
            <person name="Maciag T."/>
            <person name="Kaczynski Z."/>
            <person name="Czerwicka M."/>
            <person name="Jafra S."/>
        </authorList>
    </citation>
    <scope>NUCLEOTIDE SEQUENCE [LARGE SCALE GENOMIC DNA]</scope>
    <source>
        <strain evidence="3 4">PR17</strain>
    </source>
</reference>
<dbReference type="PANTHER" id="PTHR30157:SF0">
    <property type="entry name" value="NADPH-DEPENDENT FERRIC-CHELATE REDUCTASE"/>
    <property type="match status" value="1"/>
</dbReference>
<comment type="caution">
    <text evidence="3">The sequence shown here is derived from an EMBL/GenBank/DDBJ whole genome shotgun (WGS) entry which is preliminary data.</text>
</comment>